<organism evidence="1 2">
    <name type="scientific">Diceros bicornis minor</name>
    <name type="common">South-central black rhinoceros</name>
    <dbReference type="NCBI Taxonomy" id="77932"/>
    <lineage>
        <taxon>Eukaryota</taxon>
        <taxon>Metazoa</taxon>
        <taxon>Chordata</taxon>
        <taxon>Craniata</taxon>
        <taxon>Vertebrata</taxon>
        <taxon>Euteleostomi</taxon>
        <taxon>Mammalia</taxon>
        <taxon>Eutheria</taxon>
        <taxon>Laurasiatheria</taxon>
        <taxon>Perissodactyla</taxon>
        <taxon>Rhinocerotidae</taxon>
        <taxon>Diceros</taxon>
    </lineage>
</organism>
<gene>
    <name evidence="1" type="ORF">HPG69_001900</name>
</gene>
<evidence type="ECO:0000313" key="1">
    <source>
        <dbReference type="EMBL" id="KAF5925454.1"/>
    </source>
</evidence>
<keyword evidence="2" id="KW-1185">Reference proteome</keyword>
<dbReference type="Proteomes" id="UP000551758">
    <property type="component" value="Unassembled WGS sequence"/>
</dbReference>
<accession>A0A7J7FCK2</accession>
<comment type="caution">
    <text evidence="1">The sequence shown here is derived from an EMBL/GenBank/DDBJ whole genome shotgun (WGS) entry which is preliminary data.</text>
</comment>
<name>A0A7J7FCK2_DICBM</name>
<proteinExistence type="predicted"/>
<protein>
    <submittedName>
        <fullName evidence="1">Uncharacterized protein</fullName>
    </submittedName>
</protein>
<reference evidence="1 2" key="1">
    <citation type="journal article" date="2020" name="Mol. Biol. Evol.">
        <title>Interspecific Gene Flow and the Evolution of Specialization in Black and White Rhinoceros.</title>
        <authorList>
            <person name="Moodley Y."/>
            <person name="Westbury M.V."/>
            <person name="Russo I.M."/>
            <person name="Gopalakrishnan S."/>
            <person name="Rakotoarivelo A."/>
            <person name="Olsen R.A."/>
            <person name="Prost S."/>
            <person name="Tunstall T."/>
            <person name="Ryder O.A."/>
            <person name="Dalen L."/>
            <person name="Bruford M.W."/>
        </authorList>
    </citation>
    <scope>NUCLEOTIDE SEQUENCE [LARGE SCALE GENOMIC DNA]</scope>
    <source>
        <strain evidence="1">SBR-YM</strain>
        <tissue evidence="1">Skin</tissue>
    </source>
</reference>
<dbReference type="AlphaFoldDB" id="A0A7J7FCK2"/>
<sequence length="94" mass="11092">MNRELAMCLLFCQNKGLLETMVQKKVAWVKVLNELLPSALYCFKDGTTIDNKYGQQEEYCGFTRILRKRVAIRCMFTTKYVDKRDQKLTPKEVF</sequence>
<dbReference type="EMBL" id="JACDTQ010000812">
    <property type="protein sequence ID" value="KAF5925454.1"/>
    <property type="molecule type" value="Genomic_DNA"/>
</dbReference>
<evidence type="ECO:0000313" key="2">
    <source>
        <dbReference type="Proteomes" id="UP000551758"/>
    </source>
</evidence>